<name>A0ABV8LKL4_9ACTN</name>
<keyword evidence="1" id="KW-0472">Membrane</keyword>
<evidence type="ECO:0008006" key="4">
    <source>
        <dbReference type="Google" id="ProtNLM"/>
    </source>
</evidence>
<feature type="transmembrane region" description="Helical" evidence="1">
    <location>
        <begin position="12"/>
        <end position="36"/>
    </location>
</feature>
<keyword evidence="3" id="KW-1185">Reference proteome</keyword>
<dbReference type="RefSeq" id="WP_253757143.1">
    <property type="nucleotide sequence ID" value="NZ_JAMZDZ010000001.1"/>
</dbReference>
<comment type="caution">
    <text evidence="2">The sequence shown here is derived from an EMBL/GenBank/DDBJ whole genome shotgun (WGS) entry which is preliminary data.</text>
</comment>
<evidence type="ECO:0000256" key="1">
    <source>
        <dbReference type="SAM" id="Phobius"/>
    </source>
</evidence>
<dbReference type="Proteomes" id="UP001595816">
    <property type="component" value="Unassembled WGS sequence"/>
</dbReference>
<keyword evidence="1" id="KW-0812">Transmembrane</keyword>
<proteinExistence type="predicted"/>
<accession>A0ABV8LKL4</accession>
<protein>
    <recommendedName>
        <fullName evidence="4">PknH-like extracellular domain-containing protein</fullName>
    </recommendedName>
</protein>
<evidence type="ECO:0000313" key="3">
    <source>
        <dbReference type="Proteomes" id="UP001595816"/>
    </source>
</evidence>
<sequence length="253" mass="25994">MAKLYLSPARRNAVLTGIAVGGAAVVALSVLAVIGLRPRTPVADPAGPTSAAPSLQTALLEAGDLPASFEVRPTLTPKAHPPKRTERCQSLVADPAALLRSLLPMPGSSPTPVTARHVGADSGVLDQAVQVFGRGQGTEAVDLIRTTAKSCGAFTARLDDGTKARVKLTSTSVESLLIGDAYTVSMTLTTKSGQQTGYLAISRVGDTVSVLRRTGPAGGPVLDRQIQDLVGRALDKLVVLGDPSLLGTAPAHR</sequence>
<organism evidence="2 3">
    <name type="scientific">Hamadaea flava</name>
    <dbReference type="NCBI Taxonomy" id="1742688"/>
    <lineage>
        <taxon>Bacteria</taxon>
        <taxon>Bacillati</taxon>
        <taxon>Actinomycetota</taxon>
        <taxon>Actinomycetes</taxon>
        <taxon>Micromonosporales</taxon>
        <taxon>Micromonosporaceae</taxon>
        <taxon>Hamadaea</taxon>
    </lineage>
</organism>
<evidence type="ECO:0000313" key="2">
    <source>
        <dbReference type="EMBL" id="MFC4130827.1"/>
    </source>
</evidence>
<keyword evidence="1" id="KW-1133">Transmembrane helix</keyword>
<dbReference type="EMBL" id="JBHSAY010000005">
    <property type="protein sequence ID" value="MFC4130827.1"/>
    <property type="molecule type" value="Genomic_DNA"/>
</dbReference>
<gene>
    <name evidence="2" type="ORF">ACFOZ4_09455</name>
</gene>
<reference evidence="3" key="1">
    <citation type="journal article" date="2019" name="Int. J. Syst. Evol. Microbiol.">
        <title>The Global Catalogue of Microorganisms (GCM) 10K type strain sequencing project: providing services to taxonomists for standard genome sequencing and annotation.</title>
        <authorList>
            <consortium name="The Broad Institute Genomics Platform"/>
            <consortium name="The Broad Institute Genome Sequencing Center for Infectious Disease"/>
            <person name="Wu L."/>
            <person name="Ma J."/>
        </authorList>
    </citation>
    <scope>NUCLEOTIDE SEQUENCE [LARGE SCALE GENOMIC DNA]</scope>
    <source>
        <strain evidence="3">CGMCC 4.7289</strain>
    </source>
</reference>